<dbReference type="SUPFAM" id="SSF56935">
    <property type="entry name" value="Porins"/>
    <property type="match status" value="1"/>
</dbReference>
<dbReference type="Gene3D" id="2.60.40.1120">
    <property type="entry name" value="Carboxypeptidase-like, regulatory domain"/>
    <property type="match status" value="1"/>
</dbReference>
<dbReference type="InterPro" id="IPR037066">
    <property type="entry name" value="Plug_dom_sf"/>
</dbReference>
<dbReference type="Gene3D" id="2.40.170.20">
    <property type="entry name" value="TonB-dependent receptor, beta-barrel domain"/>
    <property type="match status" value="1"/>
</dbReference>
<protein>
    <submittedName>
        <fullName evidence="13">SusC/RagA family protein</fullName>
    </submittedName>
</protein>
<evidence type="ECO:0000259" key="12">
    <source>
        <dbReference type="Pfam" id="PF07715"/>
    </source>
</evidence>
<dbReference type="InterPro" id="IPR012910">
    <property type="entry name" value="Plug_dom"/>
</dbReference>
<dbReference type="InterPro" id="IPR023997">
    <property type="entry name" value="TonB-dep_OMP_SusC/RagA_CS"/>
</dbReference>
<dbReference type="Pfam" id="PF00593">
    <property type="entry name" value="TonB_dep_Rec_b-barrel"/>
    <property type="match status" value="1"/>
</dbReference>
<keyword evidence="2 8" id="KW-0813">Transport</keyword>
<evidence type="ECO:0000256" key="5">
    <source>
        <dbReference type="ARBA" id="ARBA00023077"/>
    </source>
</evidence>
<evidence type="ECO:0000256" key="9">
    <source>
        <dbReference type="RuleBase" id="RU003357"/>
    </source>
</evidence>
<evidence type="ECO:0000256" key="8">
    <source>
        <dbReference type="PROSITE-ProRule" id="PRU01360"/>
    </source>
</evidence>
<dbReference type="Proteomes" id="UP000223749">
    <property type="component" value="Chromosome"/>
</dbReference>
<keyword evidence="5 9" id="KW-0798">TonB box</keyword>
<dbReference type="NCBIfam" id="TIGR04057">
    <property type="entry name" value="SusC_RagA_signa"/>
    <property type="match status" value="1"/>
</dbReference>
<comment type="similarity">
    <text evidence="8 9">Belongs to the TonB-dependent receptor family.</text>
</comment>
<keyword evidence="10" id="KW-0732">Signal</keyword>
<dbReference type="RefSeq" id="WP_099437884.1">
    <property type="nucleotide sequence ID" value="NZ_CP024091.1"/>
</dbReference>
<accession>A0A2D1U2U8</accession>
<dbReference type="InterPro" id="IPR036942">
    <property type="entry name" value="Beta-barrel_TonB_sf"/>
</dbReference>
<reference evidence="13 14" key="1">
    <citation type="submission" date="2017-10" db="EMBL/GenBank/DDBJ databases">
        <title>Whole genome of Pedobacter ginsengisoli T01R-27 isolated from tomato rhizosphere.</title>
        <authorList>
            <person name="Weon H.-Y."/>
            <person name="Lee S.A."/>
            <person name="Sang M.K."/>
            <person name="Song J."/>
        </authorList>
    </citation>
    <scope>NUCLEOTIDE SEQUENCE [LARGE SCALE GENOMIC DNA]</scope>
    <source>
        <strain evidence="13 14">T01R-27</strain>
    </source>
</reference>
<organism evidence="13 14">
    <name type="scientific">Pedobacter ginsengisoli</name>
    <dbReference type="NCBI Taxonomy" id="363852"/>
    <lineage>
        <taxon>Bacteria</taxon>
        <taxon>Pseudomonadati</taxon>
        <taxon>Bacteroidota</taxon>
        <taxon>Sphingobacteriia</taxon>
        <taxon>Sphingobacteriales</taxon>
        <taxon>Sphingobacteriaceae</taxon>
        <taxon>Pedobacter</taxon>
    </lineage>
</organism>
<evidence type="ECO:0000313" key="13">
    <source>
        <dbReference type="EMBL" id="ATP55942.1"/>
    </source>
</evidence>
<dbReference type="NCBIfam" id="TIGR04056">
    <property type="entry name" value="OMP_RagA_SusC"/>
    <property type="match status" value="1"/>
</dbReference>
<sequence length="1026" mass="112905">MRKFFLLCSLLLIAISASFGQTRVITGRVTDGESVPLEAVTVAIPGTKTTVLTDQNGNFKISAENGQTIKFIYMGADPYSYTVTLESQNLQIKLNVASTSLNQVVVTGYQKERKKDITGAVNVVDVKGIKDIPVGNPVKSLQGRVPGVFITTDGSPSGGATVRIRGIGTLGNNDPLYVIDGVPSKRGLQELNPNDIESIQVLKDASSSTIYGSRAANGVIIITTKKAKAGYSKIDVNVSASIQNYATKLKTLDADGRGRAYWQAAVNDKADPNKHQIYQFDWNKDFNNPVLNKVIYPEFIDNAKTMRPANTDWFDAISQNSIIQSYDVALSNGSEKGNTMFSVGYYQNKGIVRSSKNDKFTARINTDFNFLDSKLKIGENLTASYIKNALTPVSDILFTSLVQQPIVPIHTVDGGWGGPASGMTDRQNPVRLIEDNRQNSSNFYRIMGNVYADYNIIPGLNLRTSLGVDYSGTYQRTLRKSYVSGFLADPSNQVTNSQNYDGNIVWQNTLNYKLTSNKHQVEFLLGHEQIKNINQSFLAARQGLALETIDYAYLGAATGNTLNDGIGSGNSLLSYFGKVNYVFNDRYIASVTLRRDGSSRFGQDNRYGTFPAFSAGWRVSEEEFMKKIPFISDLKLRYGWGKSGNQEIPNNANRALYAAIYGMDPTWDFDSGSAYDISGSGSGLLPSGFTSIQRGNDALKWESLQESNFGLDFGLLNNKITGSFDYFIKNTSDILIKPAYLAVLGDGGSKYINGASMRNKGFDALLSYDNKFSNDFSMNLTGNFSLYRNEVTYLPQDVLVSYPGNGTDKTILNRPVNSFFGYVADGLFQNADEVNSSAAQPGKGIGRIRYKDLNGDNVINDKDRDFIGNGSPKFTYGLNAAFTYKNFDLSFFVQAINIKVTNEFKTYTDFSSLWTGTNWGARTLDAWTPANPGSTIPALTLIDNNNEGRPSTYFIEDGSYIKLRNLQLGYNLKSLFKSKIQNARIFIQGSNLFTIKSKSFTGTDPETPNYGFPVPVIGTIGLNITL</sequence>
<dbReference type="Pfam" id="PF07715">
    <property type="entry name" value="Plug"/>
    <property type="match status" value="1"/>
</dbReference>
<evidence type="ECO:0000256" key="4">
    <source>
        <dbReference type="ARBA" id="ARBA00022692"/>
    </source>
</evidence>
<feature type="domain" description="TonB-dependent receptor plug" evidence="12">
    <location>
        <begin position="114"/>
        <end position="219"/>
    </location>
</feature>
<feature type="domain" description="TonB-dependent receptor-like beta-barrel" evidence="11">
    <location>
        <begin position="436"/>
        <end position="894"/>
    </location>
</feature>
<evidence type="ECO:0000256" key="3">
    <source>
        <dbReference type="ARBA" id="ARBA00022452"/>
    </source>
</evidence>
<evidence type="ECO:0000256" key="7">
    <source>
        <dbReference type="ARBA" id="ARBA00023237"/>
    </source>
</evidence>
<dbReference type="InterPro" id="IPR039426">
    <property type="entry name" value="TonB-dep_rcpt-like"/>
</dbReference>
<dbReference type="EMBL" id="CP024091">
    <property type="protein sequence ID" value="ATP55942.1"/>
    <property type="molecule type" value="Genomic_DNA"/>
</dbReference>
<comment type="subcellular location">
    <subcellularLocation>
        <location evidence="1 8">Cell outer membrane</location>
        <topology evidence="1 8">Multi-pass membrane protein</topology>
    </subcellularLocation>
</comment>
<dbReference type="SUPFAM" id="SSF49464">
    <property type="entry name" value="Carboxypeptidase regulatory domain-like"/>
    <property type="match status" value="1"/>
</dbReference>
<evidence type="ECO:0000256" key="2">
    <source>
        <dbReference type="ARBA" id="ARBA00022448"/>
    </source>
</evidence>
<keyword evidence="14" id="KW-1185">Reference proteome</keyword>
<gene>
    <name evidence="13" type="ORF">CPT03_05425</name>
</gene>
<dbReference type="PROSITE" id="PS52016">
    <property type="entry name" value="TONB_DEPENDENT_REC_3"/>
    <property type="match status" value="1"/>
</dbReference>
<dbReference type="InterPro" id="IPR000531">
    <property type="entry name" value="Beta-barrel_TonB"/>
</dbReference>
<dbReference type="Gene3D" id="2.170.130.10">
    <property type="entry name" value="TonB-dependent receptor, plug domain"/>
    <property type="match status" value="1"/>
</dbReference>
<dbReference type="Pfam" id="PF13715">
    <property type="entry name" value="CarbopepD_reg_2"/>
    <property type="match status" value="1"/>
</dbReference>
<dbReference type="GO" id="GO:0009279">
    <property type="term" value="C:cell outer membrane"/>
    <property type="evidence" value="ECO:0007669"/>
    <property type="project" value="UniProtKB-SubCell"/>
</dbReference>
<evidence type="ECO:0000256" key="10">
    <source>
        <dbReference type="SAM" id="SignalP"/>
    </source>
</evidence>
<proteinExistence type="inferred from homology"/>
<evidence type="ECO:0000256" key="1">
    <source>
        <dbReference type="ARBA" id="ARBA00004571"/>
    </source>
</evidence>
<feature type="signal peptide" evidence="10">
    <location>
        <begin position="1"/>
        <end position="20"/>
    </location>
</feature>
<evidence type="ECO:0000313" key="14">
    <source>
        <dbReference type="Proteomes" id="UP000223749"/>
    </source>
</evidence>
<dbReference type="InterPro" id="IPR023996">
    <property type="entry name" value="TonB-dep_OMP_SusC/RagA"/>
</dbReference>
<dbReference type="KEGG" id="pgs:CPT03_05425"/>
<keyword evidence="4 8" id="KW-0812">Transmembrane</keyword>
<feature type="chain" id="PRO_5013790030" evidence="10">
    <location>
        <begin position="21"/>
        <end position="1026"/>
    </location>
</feature>
<dbReference type="AlphaFoldDB" id="A0A2D1U2U8"/>
<name>A0A2D1U2U8_9SPHI</name>
<keyword evidence="7 8" id="KW-0998">Cell outer membrane</keyword>
<keyword evidence="6 8" id="KW-0472">Membrane</keyword>
<keyword evidence="3 8" id="KW-1134">Transmembrane beta strand</keyword>
<evidence type="ECO:0000256" key="6">
    <source>
        <dbReference type="ARBA" id="ARBA00023136"/>
    </source>
</evidence>
<evidence type="ECO:0000259" key="11">
    <source>
        <dbReference type="Pfam" id="PF00593"/>
    </source>
</evidence>
<dbReference type="OrthoDB" id="9768177at2"/>
<dbReference type="InterPro" id="IPR008969">
    <property type="entry name" value="CarboxyPept-like_regulatory"/>
</dbReference>